<protein>
    <submittedName>
        <fullName evidence="1">Uncharacterized protein</fullName>
    </submittedName>
</protein>
<gene>
    <name evidence="1" type="ORF">EHV23_14495</name>
</gene>
<keyword evidence="2" id="KW-1185">Reference proteome</keyword>
<dbReference type="RefSeq" id="WP_125096685.1">
    <property type="nucleotide sequence ID" value="NZ_RRUE01000002.1"/>
</dbReference>
<proteinExistence type="predicted"/>
<dbReference type="Proteomes" id="UP000270261">
    <property type="component" value="Unassembled WGS sequence"/>
</dbReference>
<evidence type="ECO:0000313" key="1">
    <source>
        <dbReference type="EMBL" id="RRN44493.1"/>
    </source>
</evidence>
<sequence length="68" mass="7790">MTANIQELTESFRFDSDEAEARFYDEVEREIIETLASNEPLVDDDEVDRGVRRIITRALASRAAKDEA</sequence>
<comment type="caution">
    <text evidence="1">The sequence shown here is derived from an EMBL/GenBank/DDBJ whole genome shotgun (WGS) entry which is preliminary data.</text>
</comment>
<reference evidence="1 2" key="1">
    <citation type="submission" date="2018-11" db="EMBL/GenBank/DDBJ databases">
        <title>Genome sequencing of Lautropia sp. KCOM 2505 (= ChDC F240).</title>
        <authorList>
            <person name="Kook J.-K."/>
            <person name="Park S.-N."/>
            <person name="Lim Y.K."/>
        </authorList>
    </citation>
    <scope>NUCLEOTIDE SEQUENCE [LARGE SCALE GENOMIC DNA]</scope>
    <source>
        <strain evidence="1 2">KCOM 2505</strain>
    </source>
</reference>
<evidence type="ECO:0000313" key="2">
    <source>
        <dbReference type="Proteomes" id="UP000270261"/>
    </source>
</evidence>
<dbReference type="EMBL" id="RRUE01000002">
    <property type="protein sequence ID" value="RRN44493.1"/>
    <property type="molecule type" value="Genomic_DNA"/>
</dbReference>
<name>A0A426FP98_9BURK</name>
<dbReference type="AlphaFoldDB" id="A0A426FP98"/>
<accession>A0A426FP98</accession>
<organism evidence="1 2">
    <name type="scientific">Lautropia dentalis</name>
    <dbReference type="NCBI Taxonomy" id="2490857"/>
    <lineage>
        <taxon>Bacteria</taxon>
        <taxon>Pseudomonadati</taxon>
        <taxon>Pseudomonadota</taxon>
        <taxon>Betaproteobacteria</taxon>
        <taxon>Burkholderiales</taxon>
        <taxon>Burkholderiaceae</taxon>
        <taxon>Lautropia</taxon>
    </lineage>
</organism>